<dbReference type="Gene3D" id="1.10.260.40">
    <property type="entry name" value="lambda repressor-like DNA-binding domains"/>
    <property type="match status" value="1"/>
</dbReference>
<feature type="transmembrane region" description="Helical" evidence="2">
    <location>
        <begin position="77"/>
        <end position="96"/>
    </location>
</feature>
<accession>A0ABW3JTK9</accession>
<dbReference type="SUPFAM" id="SSF47413">
    <property type="entry name" value="lambda repressor-like DNA-binding domains"/>
    <property type="match status" value="1"/>
</dbReference>
<dbReference type="PANTHER" id="PTHR46797:SF1">
    <property type="entry name" value="METHYLPHOSPHONATE SYNTHASE"/>
    <property type="match status" value="1"/>
</dbReference>
<evidence type="ECO:0000256" key="2">
    <source>
        <dbReference type="SAM" id="Phobius"/>
    </source>
</evidence>
<dbReference type="EMBL" id="JBHTJR010000042">
    <property type="protein sequence ID" value="MFD0992958.1"/>
    <property type="molecule type" value="Genomic_DNA"/>
</dbReference>
<dbReference type="SMART" id="SM00530">
    <property type="entry name" value="HTH_XRE"/>
    <property type="match status" value="1"/>
</dbReference>
<dbReference type="InterPro" id="IPR001387">
    <property type="entry name" value="Cro/C1-type_HTH"/>
</dbReference>
<feature type="transmembrane region" description="Helical" evidence="2">
    <location>
        <begin position="179"/>
        <end position="198"/>
    </location>
</feature>
<sequence length="260" mass="29179">MKQPALGKRISELRKQKGLTQEELVEKCNVSVRTIQRIESGEVTPRSFTIKTILAALDEKLETITLDNVVEISKKQLTILQAAWIVGVIYFIIGFVEVIADYNLMIGETDFISKPIYVVVKIITALSFSILFIGFAEIGKVFNKRFITISSYLFIVIFILSCLYDVFDTNYSYEITSVSLVLKSIVFGVLQVLFGISLLSLQKQFAGVVIALAVLEILTGVFFTTVVGAPVAMFFLIPTILLEIIVVFMVYQKLKKELYS</sequence>
<gene>
    <name evidence="4" type="ORF">ACFQ1U_07055</name>
</gene>
<feature type="transmembrane region" description="Helical" evidence="2">
    <location>
        <begin position="116"/>
        <end position="135"/>
    </location>
</feature>
<proteinExistence type="predicted"/>
<feature type="domain" description="HTH cro/C1-type" evidence="3">
    <location>
        <begin position="10"/>
        <end position="64"/>
    </location>
</feature>
<feature type="transmembrane region" description="Helical" evidence="2">
    <location>
        <begin position="231"/>
        <end position="251"/>
    </location>
</feature>
<dbReference type="InterPro" id="IPR050807">
    <property type="entry name" value="TransReg_Diox_bact_type"/>
</dbReference>
<protein>
    <submittedName>
        <fullName evidence="4">Helix-turn-helix domain-containing protein</fullName>
    </submittedName>
</protein>
<comment type="caution">
    <text evidence="4">The sequence shown here is derived from an EMBL/GenBank/DDBJ whole genome shotgun (WGS) entry which is preliminary data.</text>
</comment>
<dbReference type="RefSeq" id="WP_386106750.1">
    <property type="nucleotide sequence ID" value="NZ_JBHTJR010000042.1"/>
</dbReference>
<feature type="transmembrane region" description="Helical" evidence="2">
    <location>
        <begin position="205"/>
        <end position="225"/>
    </location>
</feature>
<dbReference type="PANTHER" id="PTHR46797">
    <property type="entry name" value="HTH-TYPE TRANSCRIPTIONAL REGULATOR"/>
    <property type="match status" value="1"/>
</dbReference>
<name>A0ABW3JTK9_9FLAO</name>
<evidence type="ECO:0000256" key="1">
    <source>
        <dbReference type="ARBA" id="ARBA00023125"/>
    </source>
</evidence>
<keyword evidence="2" id="KW-1133">Transmembrane helix</keyword>
<dbReference type="Pfam" id="PF01381">
    <property type="entry name" value="HTH_3"/>
    <property type="match status" value="1"/>
</dbReference>
<keyword evidence="2" id="KW-0812">Transmembrane</keyword>
<evidence type="ECO:0000313" key="4">
    <source>
        <dbReference type="EMBL" id="MFD0992958.1"/>
    </source>
</evidence>
<keyword evidence="2" id="KW-0472">Membrane</keyword>
<organism evidence="4 5">
    <name type="scientific">Tenacibaculum geojense</name>
    <dbReference type="NCBI Taxonomy" id="915352"/>
    <lineage>
        <taxon>Bacteria</taxon>
        <taxon>Pseudomonadati</taxon>
        <taxon>Bacteroidota</taxon>
        <taxon>Flavobacteriia</taxon>
        <taxon>Flavobacteriales</taxon>
        <taxon>Flavobacteriaceae</taxon>
        <taxon>Tenacibaculum</taxon>
    </lineage>
</organism>
<keyword evidence="1" id="KW-0238">DNA-binding</keyword>
<dbReference type="CDD" id="cd00093">
    <property type="entry name" value="HTH_XRE"/>
    <property type="match status" value="1"/>
</dbReference>
<dbReference type="InterPro" id="IPR010982">
    <property type="entry name" value="Lambda_DNA-bd_dom_sf"/>
</dbReference>
<evidence type="ECO:0000313" key="5">
    <source>
        <dbReference type="Proteomes" id="UP001597062"/>
    </source>
</evidence>
<reference evidence="5" key="1">
    <citation type="journal article" date="2019" name="Int. J. Syst. Evol. Microbiol.">
        <title>The Global Catalogue of Microorganisms (GCM) 10K type strain sequencing project: providing services to taxonomists for standard genome sequencing and annotation.</title>
        <authorList>
            <consortium name="The Broad Institute Genomics Platform"/>
            <consortium name="The Broad Institute Genome Sequencing Center for Infectious Disease"/>
            <person name="Wu L."/>
            <person name="Ma J."/>
        </authorList>
    </citation>
    <scope>NUCLEOTIDE SEQUENCE [LARGE SCALE GENOMIC DNA]</scope>
    <source>
        <strain evidence="5">CCUG 60527</strain>
    </source>
</reference>
<keyword evidence="5" id="KW-1185">Reference proteome</keyword>
<dbReference type="PROSITE" id="PS50943">
    <property type="entry name" value="HTH_CROC1"/>
    <property type="match status" value="1"/>
</dbReference>
<evidence type="ECO:0000259" key="3">
    <source>
        <dbReference type="PROSITE" id="PS50943"/>
    </source>
</evidence>
<dbReference type="Proteomes" id="UP001597062">
    <property type="component" value="Unassembled WGS sequence"/>
</dbReference>
<feature type="transmembrane region" description="Helical" evidence="2">
    <location>
        <begin position="147"/>
        <end position="167"/>
    </location>
</feature>